<proteinExistence type="predicted"/>
<organism evidence="2 3">
    <name type="scientific">Stappia sediminis</name>
    <dbReference type="NCBI Taxonomy" id="2692190"/>
    <lineage>
        <taxon>Bacteria</taxon>
        <taxon>Pseudomonadati</taxon>
        <taxon>Pseudomonadota</taxon>
        <taxon>Alphaproteobacteria</taxon>
        <taxon>Hyphomicrobiales</taxon>
        <taxon>Stappiaceae</taxon>
        <taxon>Stappia</taxon>
    </lineage>
</organism>
<protein>
    <submittedName>
        <fullName evidence="2">Uncharacterized protein</fullName>
    </submittedName>
</protein>
<accession>A0A7X3LRE4</accession>
<name>A0A7X3LRE4_9HYPH</name>
<keyword evidence="3" id="KW-1185">Reference proteome</keyword>
<gene>
    <name evidence="2" type="ORF">GR183_02165</name>
</gene>
<sequence>MLRVSKILLSAVLALTFSPSMAGAQSISPLDNAPLDSGWQIDPHGMRHYTGLVCRDRLGMLTRVKVLPGGMDTIAGCIYATPQGLYAVLRSHEKGASAAVAANFAKRFSDVGFERVKTSGAAASGLTFSTGERETGTRCETLWRFTGNERDYTLWMAYTLPVQESEIGPIVAAIIEEIAKRD</sequence>
<reference evidence="2 3" key="1">
    <citation type="submission" date="2019-12" db="EMBL/GenBank/DDBJ databases">
        <authorList>
            <person name="Li M."/>
        </authorList>
    </citation>
    <scope>NUCLEOTIDE SEQUENCE [LARGE SCALE GENOMIC DNA]</scope>
    <source>
        <strain evidence="2 3">GBMRC 2046</strain>
    </source>
</reference>
<feature type="signal peptide" evidence="1">
    <location>
        <begin position="1"/>
        <end position="22"/>
    </location>
</feature>
<comment type="caution">
    <text evidence="2">The sequence shown here is derived from an EMBL/GenBank/DDBJ whole genome shotgun (WGS) entry which is preliminary data.</text>
</comment>
<keyword evidence="1" id="KW-0732">Signal</keyword>
<dbReference type="RefSeq" id="WP_160773932.1">
    <property type="nucleotide sequence ID" value="NZ_WUMV01000001.1"/>
</dbReference>
<dbReference type="Proteomes" id="UP000433101">
    <property type="component" value="Unassembled WGS sequence"/>
</dbReference>
<feature type="chain" id="PRO_5030920534" evidence="1">
    <location>
        <begin position="23"/>
        <end position="182"/>
    </location>
</feature>
<evidence type="ECO:0000256" key="1">
    <source>
        <dbReference type="SAM" id="SignalP"/>
    </source>
</evidence>
<evidence type="ECO:0000313" key="3">
    <source>
        <dbReference type="Proteomes" id="UP000433101"/>
    </source>
</evidence>
<evidence type="ECO:0000313" key="2">
    <source>
        <dbReference type="EMBL" id="MXN63696.1"/>
    </source>
</evidence>
<dbReference type="AlphaFoldDB" id="A0A7X3LRE4"/>
<dbReference type="EMBL" id="WUMV01000001">
    <property type="protein sequence ID" value="MXN63696.1"/>
    <property type="molecule type" value="Genomic_DNA"/>
</dbReference>